<dbReference type="PANTHER" id="PTHR43350">
    <property type="entry name" value="NAD-DEPENDENT ALCOHOL DEHYDROGENASE"/>
    <property type="match status" value="1"/>
</dbReference>
<accession>A0AAU8JRT7</accession>
<dbReference type="SUPFAM" id="SSF51735">
    <property type="entry name" value="NAD(P)-binding Rossmann-fold domains"/>
    <property type="match status" value="1"/>
</dbReference>
<evidence type="ECO:0000256" key="3">
    <source>
        <dbReference type="ARBA" id="ARBA00022723"/>
    </source>
</evidence>
<dbReference type="SUPFAM" id="SSF50129">
    <property type="entry name" value="GroES-like"/>
    <property type="match status" value="1"/>
</dbReference>
<comment type="cofactor">
    <cofactor evidence="1">
        <name>Zn(2+)</name>
        <dbReference type="ChEBI" id="CHEBI:29105"/>
    </cofactor>
</comment>
<evidence type="ECO:0000256" key="2">
    <source>
        <dbReference type="ARBA" id="ARBA00008072"/>
    </source>
</evidence>
<keyword evidence="5" id="KW-0560">Oxidoreductase</keyword>
<evidence type="ECO:0000259" key="6">
    <source>
        <dbReference type="Pfam" id="PF08240"/>
    </source>
</evidence>
<dbReference type="Pfam" id="PF08240">
    <property type="entry name" value="ADH_N"/>
    <property type="match status" value="1"/>
</dbReference>
<organism evidence="7">
    <name type="scientific">Kitasatospora camelliae</name>
    <dbReference type="NCBI Taxonomy" id="3156397"/>
    <lineage>
        <taxon>Bacteria</taxon>
        <taxon>Bacillati</taxon>
        <taxon>Actinomycetota</taxon>
        <taxon>Actinomycetes</taxon>
        <taxon>Kitasatosporales</taxon>
        <taxon>Streptomycetaceae</taxon>
        <taxon>Kitasatospora</taxon>
    </lineage>
</organism>
<evidence type="ECO:0000313" key="7">
    <source>
        <dbReference type="EMBL" id="XCM77776.1"/>
    </source>
</evidence>
<dbReference type="EMBL" id="CP159872">
    <property type="protein sequence ID" value="XCM77776.1"/>
    <property type="molecule type" value="Genomic_DNA"/>
</dbReference>
<evidence type="ECO:0000256" key="4">
    <source>
        <dbReference type="ARBA" id="ARBA00022833"/>
    </source>
</evidence>
<name>A0AAU8JRT7_9ACTN</name>
<dbReference type="Gene3D" id="3.90.180.10">
    <property type="entry name" value="Medium-chain alcohol dehydrogenases, catalytic domain"/>
    <property type="match status" value="2"/>
</dbReference>
<keyword evidence="3" id="KW-0479">Metal-binding</keyword>
<keyword evidence="4" id="KW-0862">Zinc</keyword>
<evidence type="ECO:0000256" key="5">
    <source>
        <dbReference type="ARBA" id="ARBA00023002"/>
    </source>
</evidence>
<dbReference type="InterPro" id="IPR011032">
    <property type="entry name" value="GroES-like_sf"/>
</dbReference>
<dbReference type="CDD" id="cd05188">
    <property type="entry name" value="MDR"/>
    <property type="match status" value="1"/>
</dbReference>
<feature type="domain" description="Alcohol dehydrogenase-like N-terminal" evidence="6">
    <location>
        <begin position="22"/>
        <end position="80"/>
    </location>
</feature>
<dbReference type="InterPro" id="IPR013154">
    <property type="entry name" value="ADH-like_N"/>
</dbReference>
<evidence type="ECO:0000256" key="1">
    <source>
        <dbReference type="ARBA" id="ARBA00001947"/>
    </source>
</evidence>
<protein>
    <submittedName>
        <fullName evidence="7">Medium chain dehydrogenase/reductase family protein</fullName>
    </submittedName>
</protein>
<dbReference type="AlphaFoldDB" id="A0AAU8JRT7"/>
<gene>
    <name evidence="7" type="ORF">ABWK59_01905</name>
</gene>
<comment type="similarity">
    <text evidence="2">Belongs to the zinc-containing alcohol dehydrogenase family.</text>
</comment>
<reference evidence="7" key="1">
    <citation type="submission" date="2024-06" db="EMBL/GenBank/DDBJ databases">
        <title>The genome sequences of Kitasatospora sp. strain HUAS MG31.</title>
        <authorList>
            <person name="Mo P."/>
        </authorList>
    </citation>
    <scope>NUCLEOTIDE SEQUENCE</scope>
    <source>
        <strain evidence="7">HUAS MG31</strain>
    </source>
</reference>
<dbReference type="Gene3D" id="3.40.50.720">
    <property type="entry name" value="NAD(P)-binding Rossmann-like Domain"/>
    <property type="match status" value="1"/>
</dbReference>
<dbReference type="GO" id="GO:0046872">
    <property type="term" value="F:metal ion binding"/>
    <property type="evidence" value="ECO:0007669"/>
    <property type="project" value="UniProtKB-KW"/>
</dbReference>
<dbReference type="GO" id="GO:0016491">
    <property type="term" value="F:oxidoreductase activity"/>
    <property type="evidence" value="ECO:0007669"/>
    <property type="project" value="UniProtKB-KW"/>
</dbReference>
<proteinExistence type="inferred from homology"/>
<dbReference type="KEGG" id="kcm:ABWK59_01905"/>
<dbReference type="PANTHER" id="PTHR43350:SF2">
    <property type="entry name" value="GROES-LIKE ZINC-BINDING ALCOHOL DEHYDROGENASE FAMILY PROTEIN"/>
    <property type="match status" value="1"/>
</dbReference>
<dbReference type="RefSeq" id="WP_354637476.1">
    <property type="nucleotide sequence ID" value="NZ_CP159872.1"/>
</dbReference>
<sequence length="333" mass="34531">MRVVLGPAGPWLDHGPPVRPAGEHAVRVRIELAGICRSDLKEVAGVRHGVSQFGHEIVGVVEESTAPGLPSGRRVALDPNVGIDRGTGFATSMWAVGPPDRLTAALPAVPPRIAARRLVFAEPLACARHCLDTVVRHLGGSAAGARLGVLGAGTAGVLIALLGQAAGCEVLLANRGAERRSFLRRRGVIDAPVLPPDAVPSGSLDAAVVATSFVLPEILGEALRMAAPGGLVLPYGGTAPGDALPGLDCDLDTVRRRQLTVATAWCGKSVRIAGSYGTAPGDFAAALRHLVDPEVAPERVERLITREVRLAELPRVLRDGLAGPQFGKTLVLP</sequence>
<dbReference type="InterPro" id="IPR036291">
    <property type="entry name" value="NAD(P)-bd_dom_sf"/>
</dbReference>